<evidence type="ECO:0000313" key="1">
    <source>
        <dbReference type="EMBL" id="KAI1508029.1"/>
    </source>
</evidence>
<protein>
    <submittedName>
        <fullName evidence="1">Uncharacterized protein</fullName>
    </submittedName>
</protein>
<reference evidence="2" key="1">
    <citation type="journal article" date="2022" name="Microb. Genom.">
        <title>A global pangenome for the wheat fungal pathogen Pyrenophora tritici-repentis and prediction of effector protein structural homology.</title>
        <authorList>
            <person name="Moolhuijzen P.M."/>
            <person name="See P.T."/>
            <person name="Shi G."/>
            <person name="Powell H.R."/>
            <person name="Cockram J."/>
            <person name="Jorgensen L.N."/>
            <person name="Benslimane H."/>
            <person name="Strelkov S.E."/>
            <person name="Turner J."/>
            <person name="Liu Z."/>
            <person name="Moffat C.S."/>
        </authorList>
    </citation>
    <scope>NUCLEOTIDE SEQUENCE [LARGE SCALE GENOMIC DNA]</scope>
</reference>
<accession>A0A922N5N4</accession>
<proteinExistence type="predicted"/>
<evidence type="ECO:0000313" key="2">
    <source>
        <dbReference type="Proteomes" id="UP000249757"/>
    </source>
</evidence>
<dbReference type="Proteomes" id="UP000249757">
    <property type="component" value="Unassembled WGS sequence"/>
</dbReference>
<dbReference type="EMBL" id="NRDI02000029">
    <property type="protein sequence ID" value="KAI1508029.1"/>
    <property type="molecule type" value="Genomic_DNA"/>
</dbReference>
<keyword evidence="2" id="KW-1185">Reference proteome</keyword>
<sequence length="687" mass="78472">MPIRLIVAESDFYGLNMADVAPLAYAANPITEPALILLGESFDRLIECAHRSIREDKISVFDQAQINSFISGRSGRHDRMLMVKLAKSTFRAYKGIWKRLLCFVYRTSQPTQSIPLLHRLTTAQLFHLDRALHLAEQLSPLQRLSRSNASLTEEAGVEEIVRDLDRACLLLCIALLDHTLQGDHFESVVLSFLAVLGIDGSSGGVFRGPLSYSPDLSKFVKMAQMLVVQRSVVAAEDGEVEHPSYMLDEMRERFMVRGSRTAFDWACRLRSYAKKVVSNTTSLGYIAWSEDGSLVTYKDTGFSMDALRKFIAVQVKKAQQELEDLLLLHPEEARDDIVPPVYLYRLQDNHSNGQKGWNFLKDQRNADQLQEGGDRWLLNRVLENDWLRNEMVAMSPESQLRWKKKAVQAYFEKVDKFLERLLLLIHMAGGQPPRGTELIGLQHSNTAQGQHRGIFLEEGLISTVTSYHKGYNITGSTKIIHRYLPKEVSELLVYYLWLILPFWQQLDILVYKRKDPHSTFLWPKGSGTWDSSRLTRVIAREARLYLDTTLSILIYRHLAIAISRQHLPCGGFKRDYGVHKKIADQQATHGTWIAGTVYARGLQEAPGHVKARSSEYRAASREWHSFLGFWTYLRARKRPLGEESDEESLTQGAKCTIIRVEFFVRDGDYAYSGYISEPGVWWSILPQ</sequence>
<comment type="caution">
    <text evidence="1">The sequence shown here is derived from an EMBL/GenBank/DDBJ whole genome shotgun (WGS) entry which is preliminary data.</text>
</comment>
<gene>
    <name evidence="1" type="ORF">Ptr86124_012951</name>
</gene>
<dbReference type="AlphaFoldDB" id="A0A922N5N4"/>
<name>A0A922N5N4_9PLEO</name>
<organism evidence="1 2">
    <name type="scientific">Pyrenophora tritici-repentis</name>
    <dbReference type="NCBI Taxonomy" id="45151"/>
    <lineage>
        <taxon>Eukaryota</taxon>
        <taxon>Fungi</taxon>
        <taxon>Dikarya</taxon>
        <taxon>Ascomycota</taxon>
        <taxon>Pezizomycotina</taxon>
        <taxon>Dothideomycetes</taxon>
        <taxon>Pleosporomycetidae</taxon>
        <taxon>Pleosporales</taxon>
        <taxon>Pleosporineae</taxon>
        <taxon>Pleosporaceae</taxon>
        <taxon>Pyrenophora</taxon>
    </lineage>
</organism>